<name>A0A2V0NNC4_9CHLO</name>
<sequence>MAPPNFRQNGTVPATDEQSPSMMTLITKKASGEAPPSVRLPMPGGDYAAAEPGSHTPRGGMGLRRRSERIHGDHDDAEYPMPRFPPAHTSAAFEAVAVRKSLILTPAEVYAECAHHGEEKAQFGWLKLLVLSVIAGCYVGFGFTICLMVGGNVGTDIYTDHPGLFSLVFGAVGFPAAFTMIVVCGAELFTSMCAYATAAWWEGRLGMLSCIRWGGGAGIGVRRSRGVGRVGWLSVRLRRRGAGALGTRARGHWAGGQRGGLECAGRRR</sequence>
<proteinExistence type="inferred from homology"/>
<feature type="region of interest" description="Disordered" evidence="6">
    <location>
        <begin position="1"/>
        <end position="63"/>
    </location>
</feature>
<dbReference type="PANTHER" id="PTHR30520:SF6">
    <property type="entry name" value="FORMATE_NITRATE FAMILY TRANSPORTER (EUROFUNG)"/>
    <property type="match status" value="1"/>
</dbReference>
<dbReference type="STRING" id="307507.A0A2V0NNC4"/>
<reference evidence="8 9" key="1">
    <citation type="journal article" date="2018" name="Sci. Rep.">
        <title>Raphidocelis subcapitata (=Pseudokirchneriella subcapitata) provides an insight into genome evolution and environmental adaptations in the Sphaeropleales.</title>
        <authorList>
            <person name="Suzuki S."/>
            <person name="Yamaguchi H."/>
            <person name="Nakajima N."/>
            <person name="Kawachi M."/>
        </authorList>
    </citation>
    <scope>NUCLEOTIDE SEQUENCE [LARGE SCALE GENOMIC DNA]</scope>
    <source>
        <strain evidence="8 9">NIES-35</strain>
    </source>
</reference>
<evidence type="ECO:0000313" key="8">
    <source>
        <dbReference type="EMBL" id="GBF89071.1"/>
    </source>
</evidence>
<dbReference type="GO" id="GO:0005886">
    <property type="term" value="C:plasma membrane"/>
    <property type="evidence" value="ECO:0007669"/>
    <property type="project" value="TreeGrafter"/>
</dbReference>
<protein>
    <submittedName>
        <fullName evidence="8">Transporter yrhG</fullName>
    </submittedName>
</protein>
<dbReference type="OrthoDB" id="4829at2759"/>
<evidence type="ECO:0000256" key="5">
    <source>
        <dbReference type="ARBA" id="ARBA00049660"/>
    </source>
</evidence>
<evidence type="ECO:0000256" key="6">
    <source>
        <dbReference type="SAM" id="MobiDB-lite"/>
    </source>
</evidence>
<dbReference type="PROSITE" id="PS01005">
    <property type="entry name" value="FORMATE_NITRITE_TP_1"/>
    <property type="match status" value="1"/>
</dbReference>
<comment type="caution">
    <text evidence="8">The sequence shown here is derived from an EMBL/GenBank/DDBJ whole genome shotgun (WGS) entry which is preliminary data.</text>
</comment>
<dbReference type="InterPro" id="IPR023271">
    <property type="entry name" value="Aquaporin-like"/>
</dbReference>
<evidence type="ECO:0000256" key="7">
    <source>
        <dbReference type="SAM" id="Phobius"/>
    </source>
</evidence>
<dbReference type="Proteomes" id="UP000247498">
    <property type="component" value="Unassembled WGS sequence"/>
</dbReference>
<dbReference type="EMBL" id="BDRX01000008">
    <property type="protein sequence ID" value="GBF89071.1"/>
    <property type="molecule type" value="Genomic_DNA"/>
</dbReference>
<dbReference type="InParanoid" id="A0A2V0NNC4"/>
<accession>A0A2V0NNC4</accession>
<feature type="transmembrane region" description="Helical" evidence="7">
    <location>
        <begin position="163"/>
        <end position="186"/>
    </location>
</feature>
<dbReference type="AlphaFoldDB" id="A0A2V0NNC4"/>
<feature type="compositionally biased region" description="Polar residues" evidence="6">
    <location>
        <begin position="1"/>
        <end position="24"/>
    </location>
</feature>
<keyword evidence="4 7" id="KW-0472">Membrane</keyword>
<gene>
    <name evidence="8" type="ORF">Rsub_01788</name>
</gene>
<feature type="transmembrane region" description="Helical" evidence="7">
    <location>
        <begin position="128"/>
        <end position="151"/>
    </location>
</feature>
<dbReference type="PANTHER" id="PTHR30520">
    <property type="entry name" value="FORMATE TRANSPORTER-RELATED"/>
    <property type="match status" value="1"/>
</dbReference>
<dbReference type="GO" id="GO:0015499">
    <property type="term" value="F:formate transmembrane transporter activity"/>
    <property type="evidence" value="ECO:0007669"/>
    <property type="project" value="TreeGrafter"/>
</dbReference>
<keyword evidence="3 7" id="KW-1133">Transmembrane helix</keyword>
<keyword evidence="9" id="KW-1185">Reference proteome</keyword>
<comment type="similarity">
    <text evidence="5">Belongs to the FNT transporter (TC 1.A.16) family.</text>
</comment>
<dbReference type="Gene3D" id="1.20.1080.10">
    <property type="entry name" value="Glycerol uptake facilitator protein"/>
    <property type="match status" value="1"/>
</dbReference>
<evidence type="ECO:0000256" key="1">
    <source>
        <dbReference type="ARBA" id="ARBA00004141"/>
    </source>
</evidence>
<dbReference type="InterPro" id="IPR024002">
    <property type="entry name" value="For/NO2_transpt_CS"/>
</dbReference>
<evidence type="ECO:0000313" key="9">
    <source>
        <dbReference type="Proteomes" id="UP000247498"/>
    </source>
</evidence>
<dbReference type="Pfam" id="PF01226">
    <property type="entry name" value="Form_Nir_trans"/>
    <property type="match status" value="1"/>
</dbReference>
<dbReference type="InterPro" id="IPR000292">
    <property type="entry name" value="For/NO2_transpt"/>
</dbReference>
<organism evidence="8 9">
    <name type="scientific">Raphidocelis subcapitata</name>
    <dbReference type="NCBI Taxonomy" id="307507"/>
    <lineage>
        <taxon>Eukaryota</taxon>
        <taxon>Viridiplantae</taxon>
        <taxon>Chlorophyta</taxon>
        <taxon>core chlorophytes</taxon>
        <taxon>Chlorophyceae</taxon>
        <taxon>CS clade</taxon>
        <taxon>Sphaeropleales</taxon>
        <taxon>Selenastraceae</taxon>
        <taxon>Raphidocelis</taxon>
    </lineage>
</organism>
<comment type="subcellular location">
    <subcellularLocation>
        <location evidence="1">Membrane</location>
        <topology evidence="1">Multi-pass membrane protein</topology>
    </subcellularLocation>
</comment>
<evidence type="ECO:0000256" key="2">
    <source>
        <dbReference type="ARBA" id="ARBA00022692"/>
    </source>
</evidence>
<keyword evidence="2 7" id="KW-0812">Transmembrane</keyword>
<evidence type="ECO:0000256" key="4">
    <source>
        <dbReference type="ARBA" id="ARBA00023136"/>
    </source>
</evidence>
<evidence type="ECO:0000256" key="3">
    <source>
        <dbReference type="ARBA" id="ARBA00022989"/>
    </source>
</evidence>